<gene>
    <name evidence="2" type="ORF">ELQ90_16370</name>
</gene>
<protein>
    <recommendedName>
        <fullName evidence="4">Membrane dipeptidase</fullName>
    </recommendedName>
</protein>
<dbReference type="GO" id="GO:0070573">
    <property type="term" value="F:metallodipeptidase activity"/>
    <property type="evidence" value="ECO:0007669"/>
    <property type="project" value="InterPro"/>
</dbReference>
<dbReference type="Gene3D" id="3.20.20.140">
    <property type="entry name" value="Metal-dependent hydrolases"/>
    <property type="match status" value="1"/>
</dbReference>
<feature type="region of interest" description="Disordered" evidence="1">
    <location>
        <begin position="11"/>
        <end position="108"/>
    </location>
</feature>
<dbReference type="SUPFAM" id="SSF51556">
    <property type="entry name" value="Metallo-dependent hydrolases"/>
    <property type="match status" value="1"/>
</dbReference>
<feature type="compositionally biased region" description="Low complexity" evidence="1">
    <location>
        <begin position="57"/>
        <end position="108"/>
    </location>
</feature>
<organism evidence="2 3">
    <name type="scientific">Labedella phragmitis</name>
    <dbReference type="NCBI Taxonomy" id="2498849"/>
    <lineage>
        <taxon>Bacteria</taxon>
        <taxon>Bacillati</taxon>
        <taxon>Actinomycetota</taxon>
        <taxon>Actinomycetes</taxon>
        <taxon>Micrococcales</taxon>
        <taxon>Microbacteriaceae</taxon>
        <taxon>Labedella</taxon>
    </lineage>
</organism>
<dbReference type="Proteomes" id="UP000288547">
    <property type="component" value="Unassembled WGS sequence"/>
</dbReference>
<dbReference type="AlphaFoldDB" id="A0A3S3Z219"/>
<evidence type="ECO:0000256" key="1">
    <source>
        <dbReference type="SAM" id="MobiDB-lite"/>
    </source>
</evidence>
<name>A0A3S3Z219_9MICO</name>
<dbReference type="EMBL" id="RZNB01000010">
    <property type="protein sequence ID" value="RWZ46059.1"/>
    <property type="molecule type" value="Genomic_DNA"/>
</dbReference>
<reference evidence="2 3" key="1">
    <citation type="submission" date="2018-12" db="EMBL/GenBank/DDBJ databases">
        <authorList>
            <person name="Li F."/>
        </authorList>
    </citation>
    <scope>NUCLEOTIDE SEQUENCE [LARGE SCALE GENOMIC DNA]</scope>
    <source>
        <strain evidence="2 3">11W25H-1</strain>
    </source>
</reference>
<dbReference type="PANTHER" id="PTHR10443:SF12">
    <property type="entry name" value="DIPEPTIDASE"/>
    <property type="match status" value="1"/>
</dbReference>
<dbReference type="PANTHER" id="PTHR10443">
    <property type="entry name" value="MICROSOMAL DIPEPTIDASE"/>
    <property type="match status" value="1"/>
</dbReference>
<dbReference type="GO" id="GO:0006508">
    <property type="term" value="P:proteolysis"/>
    <property type="evidence" value="ECO:0007669"/>
    <property type="project" value="InterPro"/>
</dbReference>
<evidence type="ECO:0000313" key="2">
    <source>
        <dbReference type="EMBL" id="RWZ46059.1"/>
    </source>
</evidence>
<evidence type="ECO:0000313" key="3">
    <source>
        <dbReference type="Proteomes" id="UP000288547"/>
    </source>
</evidence>
<keyword evidence="3" id="KW-1185">Reference proteome</keyword>
<comment type="caution">
    <text evidence="2">The sequence shown here is derived from an EMBL/GenBank/DDBJ whole genome shotgun (WGS) entry which is preliminary data.</text>
</comment>
<evidence type="ECO:0008006" key="4">
    <source>
        <dbReference type="Google" id="ProtNLM"/>
    </source>
</evidence>
<dbReference type="PROSITE" id="PS51365">
    <property type="entry name" value="RENAL_DIPEPTIDASE_2"/>
    <property type="match status" value="1"/>
</dbReference>
<proteinExistence type="predicted"/>
<dbReference type="Pfam" id="PF01244">
    <property type="entry name" value="Peptidase_M19"/>
    <property type="match status" value="1"/>
</dbReference>
<dbReference type="InterPro" id="IPR008257">
    <property type="entry name" value="Pept_M19"/>
</dbReference>
<dbReference type="OrthoDB" id="9804920at2"/>
<sequence length="438" mass="47554">MTARWCCASAATKAPVTAGTPPRSKRSSATASRCRRARGGACTSRRTPGCTPTAICRASTPAPRSRTSTSPASRSRASSRSRSSWGWKTPTTATTSPTSSRPPAAPSEAPHMLYFDGLNCSPFEWDVPDQRPALLKLREGGVGGFISTLAWYEGAVETMDKIVKWRWMAEDNSDLVALATTSDEIREIAASGRTAIVLGSQNISFLENRLGFVELFAEMGMRVGQLTYNIQSDIGGSCYEPTDSGLSRFGRAVVAEMNRCGMVVDLSHVGDRTSRDAIDASDAPVAITHANPYSLAPHARNKPDEVLDALKANHGILGLATYRNIVGEHTTPAAWADMVAWTVDRIGIDHVAVGTDFDQTGGERALTWMRQGRWAKERQYGAGSSNNPAPAAKLDWITGPQDFPHIEQALRDHGFSDDEVALIMGENWMRFFDRTTRS</sequence>
<dbReference type="InterPro" id="IPR032466">
    <property type="entry name" value="Metal_Hydrolase"/>
</dbReference>
<accession>A0A3S3Z219</accession>